<geneLocation type="nucleomorph" evidence="2"/>
<proteinExistence type="predicted"/>
<reference evidence="2 3" key="1">
    <citation type="journal article" date="2001" name="Nature">
        <title>The highly reduced genome of an enslaved algal nucleus.</title>
        <authorList>
            <person name="Douglas S."/>
            <person name="Zauner S."/>
            <person name="Fraunholz M."/>
            <person name="Beaton M."/>
            <person name="Penny S."/>
            <person name="Deng L."/>
            <person name="Wu X."/>
            <person name="Reith M."/>
            <person name="Cavalier-Smith T."/>
            <person name="Maier U."/>
        </authorList>
    </citation>
    <scope>NUCLEOTIDE SEQUENCE [LARGE SCALE GENOMIC DNA]</scope>
</reference>
<dbReference type="RefSeq" id="XP_001713427.1">
    <property type="nucleotide sequence ID" value="XM_001713375.1"/>
</dbReference>
<dbReference type="InterPro" id="IPR036322">
    <property type="entry name" value="WD40_repeat_dom_sf"/>
</dbReference>
<evidence type="ECO:0000256" key="1">
    <source>
        <dbReference type="SAM" id="Phobius"/>
    </source>
</evidence>
<name>Q98S47_GUITH</name>
<evidence type="ECO:0000313" key="2">
    <source>
        <dbReference type="EMBL" id="AAK39736.1"/>
    </source>
</evidence>
<protein>
    <submittedName>
        <fullName evidence="2">Uncharacterized protein</fullName>
    </submittedName>
</protein>
<dbReference type="AlphaFoldDB" id="Q98S47"/>
<keyword evidence="1" id="KW-1133">Transmembrane helix</keyword>
<evidence type="ECO:0000313" key="3">
    <source>
        <dbReference type="Proteomes" id="UP000242167"/>
    </source>
</evidence>
<dbReference type="PIR" id="E90130">
    <property type="entry name" value="E90130"/>
</dbReference>
<keyword evidence="1" id="KW-0472">Membrane</keyword>
<dbReference type="SUPFAM" id="SSF50978">
    <property type="entry name" value="WD40 repeat-like"/>
    <property type="match status" value="1"/>
</dbReference>
<keyword evidence="1" id="KW-0812">Transmembrane</keyword>
<accession>Q98S47</accession>
<dbReference type="GeneID" id="857209"/>
<dbReference type="Proteomes" id="UP000242167">
    <property type="component" value="Nucleomorph 3"/>
</dbReference>
<gene>
    <name evidence="2" type="primary">orf395</name>
</gene>
<dbReference type="EMBL" id="AF083031">
    <property type="protein sequence ID" value="AAK39736.1"/>
    <property type="molecule type" value="Genomic_DNA"/>
</dbReference>
<keyword evidence="2" id="KW-0542">Nucleomorph</keyword>
<sequence length="395" mass="47004">MNYKSKLVYFGHPLLLFSESLIYILKRISMIFKFFFKLVKFKNEQNSGNYTRKFKDFHKLKLDFFIHKIIYNNISSNRLDSFTLKNSNYISLNYNLKSNSLSDFVINWKNRFNSCIKLRKGSMKSIFSLDNSFIYSIIDYKNIEIFNLNKGIISYKFNLNNSYIRNVTEKTKNFNLLAITTKFSMKLFKFSQNFYKIENLSLKKIESINTINLRYLDDKLDLICDKNLWKVYDLNKGKYETIKSFGGSIAFFKSSKYKNISTVVNRNRLLIIDHRIKSIVESIILDFVPICLCWGWNENYLILNSNTKTYELTFKTMSLIKKYYLSNQKISYINDFSKDFIGSNILRENIFQIVDKFNIDKRFNLKYSCSLKFLDSSGDLKRILFSSNKYRIIIA</sequence>
<organism evidence="2 3">
    <name type="scientific">Guillardia theta</name>
    <name type="common">Cryptophyte</name>
    <name type="synonym">Cryptomonas phi</name>
    <dbReference type="NCBI Taxonomy" id="55529"/>
    <lineage>
        <taxon>Eukaryota</taxon>
        <taxon>Cryptophyceae</taxon>
        <taxon>Pyrenomonadales</taxon>
        <taxon>Geminigeraceae</taxon>
        <taxon>Guillardia</taxon>
    </lineage>
</organism>
<feature type="transmembrane region" description="Helical" evidence="1">
    <location>
        <begin position="6"/>
        <end position="25"/>
    </location>
</feature>